<evidence type="ECO:0000256" key="8">
    <source>
        <dbReference type="ARBA" id="ARBA00022832"/>
    </source>
</evidence>
<feature type="domain" description="Carrier" evidence="15">
    <location>
        <begin position="56"/>
        <end position="131"/>
    </location>
</feature>
<evidence type="ECO:0000256" key="1">
    <source>
        <dbReference type="ARBA" id="ARBA00004173"/>
    </source>
</evidence>
<keyword evidence="13 14" id="KW-0275">Fatty acid biosynthesis</keyword>
<dbReference type="SUPFAM" id="SSF47336">
    <property type="entry name" value="ACP-like"/>
    <property type="match status" value="1"/>
</dbReference>
<dbReference type="InterPro" id="IPR009081">
    <property type="entry name" value="PP-bd_ACP"/>
</dbReference>
<keyword evidence="6 14" id="KW-0444">Lipid biosynthesis</keyword>
<reference evidence="17 19" key="3">
    <citation type="submission" date="2019-07" db="EMBL/GenBank/DDBJ databases">
        <authorList>
            <person name="Jastrzebski P J."/>
            <person name="Paukszto L."/>
            <person name="Jastrzebski P J."/>
        </authorList>
    </citation>
    <scope>NUCLEOTIDE SEQUENCE [LARGE SCALE GENOMIC DNA]</scope>
    <source>
        <strain evidence="17 19">WMS-il1</strain>
    </source>
</reference>
<evidence type="ECO:0000256" key="4">
    <source>
        <dbReference type="ARBA" id="ARBA00022448"/>
    </source>
</evidence>
<comment type="subcellular location">
    <subcellularLocation>
        <location evidence="1">Mitochondrion</location>
    </subcellularLocation>
</comment>
<dbReference type="InterPro" id="IPR003231">
    <property type="entry name" value="ACP"/>
</dbReference>
<evidence type="ECO:0000256" key="14">
    <source>
        <dbReference type="RuleBase" id="RU000722"/>
    </source>
</evidence>
<dbReference type="OrthoDB" id="448946at2759"/>
<dbReference type="GO" id="GO:0005739">
    <property type="term" value="C:mitochondrion"/>
    <property type="evidence" value="ECO:0007669"/>
    <property type="project" value="UniProtKB-SubCell"/>
</dbReference>
<keyword evidence="5 14" id="KW-0596">Phosphopantetheine</keyword>
<dbReference type="Pfam" id="PF00550">
    <property type="entry name" value="PP-binding"/>
    <property type="match status" value="1"/>
</dbReference>
<reference evidence="16 18" key="2">
    <citation type="submission" date="2018-11" db="EMBL/GenBank/DDBJ databases">
        <authorList>
            <consortium name="Pathogen Informatics"/>
        </authorList>
    </citation>
    <scope>NUCLEOTIDE SEQUENCE [LARGE SCALE GENOMIC DNA]</scope>
</reference>
<keyword evidence="19" id="KW-1185">Reference proteome</keyword>
<evidence type="ECO:0000256" key="5">
    <source>
        <dbReference type="ARBA" id="ARBA00022450"/>
    </source>
</evidence>
<dbReference type="Proteomes" id="UP000321570">
    <property type="component" value="Unassembled WGS sequence"/>
</dbReference>
<evidence type="ECO:0000256" key="11">
    <source>
        <dbReference type="ARBA" id="ARBA00023098"/>
    </source>
</evidence>
<proteinExistence type="inferred from homology"/>
<name>A0A0R3SPG3_HYMDI</name>
<sequence>MVLGMSIVRPLLRAVTASRSVSYVNVANRFTAVVTDAMQFSFYNPRRAFSTEDYKQSIQDRVMNVCKTYDKLANSNISFSSDFNKDLGLDSLDHVELIMMIEDEFGLEIPDVEAEKLQTPQCIADMLIKKKEQMMKLDS</sequence>
<dbReference type="GO" id="GO:0000036">
    <property type="term" value="F:acyl carrier activity"/>
    <property type="evidence" value="ECO:0007669"/>
    <property type="project" value="TreeGrafter"/>
</dbReference>
<keyword evidence="7" id="KW-0597">Phosphoprotein</keyword>
<evidence type="ECO:0000256" key="2">
    <source>
        <dbReference type="ARBA" id="ARBA00005194"/>
    </source>
</evidence>
<keyword evidence="12" id="KW-0496">Mitochondrion</keyword>
<evidence type="ECO:0000256" key="9">
    <source>
        <dbReference type="ARBA" id="ARBA00022946"/>
    </source>
</evidence>
<dbReference type="Gene3D" id="1.10.1200.10">
    <property type="entry name" value="ACP-like"/>
    <property type="match status" value="1"/>
</dbReference>
<dbReference type="Proteomes" id="UP000274504">
    <property type="component" value="Unassembled WGS sequence"/>
</dbReference>
<evidence type="ECO:0000256" key="12">
    <source>
        <dbReference type="ARBA" id="ARBA00023128"/>
    </source>
</evidence>
<gene>
    <name evidence="16" type="ORF">HDID_LOCUS6849</name>
    <name evidence="17" type="ORF">WMSIL1_LOCUS3077</name>
</gene>
<dbReference type="PROSITE" id="PS50075">
    <property type="entry name" value="CARRIER"/>
    <property type="match status" value="1"/>
</dbReference>
<evidence type="ECO:0000256" key="10">
    <source>
        <dbReference type="ARBA" id="ARBA00022982"/>
    </source>
</evidence>
<keyword evidence="8" id="KW-0276">Fatty acid metabolism</keyword>
<dbReference type="FunFam" id="1.10.1200.10:FF:000003">
    <property type="entry name" value="Acyl carrier protein"/>
    <property type="match status" value="1"/>
</dbReference>
<dbReference type="STRING" id="6216.A0A0R3SPG3"/>
<evidence type="ECO:0000313" key="19">
    <source>
        <dbReference type="Proteomes" id="UP000321570"/>
    </source>
</evidence>
<comment type="similarity">
    <text evidence="3">Belongs to the acyl carrier protein (ACP) family.</text>
</comment>
<comment type="function">
    <text evidence="14">Carrier of the growing fatty acid chain in fatty acid biosynthesis.</text>
</comment>
<evidence type="ECO:0000313" key="18">
    <source>
        <dbReference type="Proteomes" id="UP000274504"/>
    </source>
</evidence>
<evidence type="ECO:0000313" key="16">
    <source>
        <dbReference type="EMBL" id="VDL59167.1"/>
    </source>
</evidence>
<evidence type="ECO:0000313" key="20">
    <source>
        <dbReference type="WBParaSite" id="HDID_0000685101-mRNA-1"/>
    </source>
</evidence>
<dbReference type="PANTHER" id="PTHR20863">
    <property type="entry name" value="ACYL CARRIER PROTEIN"/>
    <property type="match status" value="1"/>
</dbReference>
<keyword evidence="4" id="KW-0813">Transport</keyword>
<dbReference type="InterPro" id="IPR036736">
    <property type="entry name" value="ACP-like_sf"/>
</dbReference>
<dbReference type="PANTHER" id="PTHR20863:SF28">
    <property type="entry name" value="ACYL CARRIER PROTEIN, MITOCHONDRIAL"/>
    <property type="match status" value="1"/>
</dbReference>
<evidence type="ECO:0000256" key="13">
    <source>
        <dbReference type="ARBA" id="ARBA00023160"/>
    </source>
</evidence>
<dbReference type="EMBL" id="UYSG01010882">
    <property type="protein sequence ID" value="VDL59167.1"/>
    <property type="molecule type" value="Genomic_DNA"/>
</dbReference>
<evidence type="ECO:0000259" key="15">
    <source>
        <dbReference type="PROSITE" id="PS50075"/>
    </source>
</evidence>
<dbReference type="HAMAP" id="MF_01217">
    <property type="entry name" value="Acyl_carrier"/>
    <property type="match status" value="1"/>
</dbReference>
<keyword evidence="11" id="KW-0443">Lipid metabolism</keyword>
<accession>A0A0R3SPG3</accession>
<keyword evidence="10" id="KW-0249">Electron transport</keyword>
<keyword evidence="9" id="KW-0809">Transit peptide</keyword>
<evidence type="ECO:0000256" key="3">
    <source>
        <dbReference type="ARBA" id="ARBA00010930"/>
    </source>
</evidence>
<dbReference type="GO" id="GO:0000035">
    <property type="term" value="F:acyl binding"/>
    <property type="evidence" value="ECO:0007669"/>
    <property type="project" value="TreeGrafter"/>
</dbReference>
<dbReference type="AlphaFoldDB" id="A0A0R3SPG3"/>
<comment type="pathway">
    <text evidence="2">Lipid metabolism; fatty acid biosynthesis.</text>
</comment>
<organism evidence="20">
    <name type="scientific">Hymenolepis diminuta</name>
    <name type="common">Rat tapeworm</name>
    <dbReference type="NCBI Taxonomy" id="6216"/>
    <lineage>
        <taxon>Eukaryota</taxon>
        <taxon>Metazoa</taxon>
        <taxon>Spiralia</taxon>
        <taxon>Lophotrochozoa</taxon>
        <taxon>Platyhelminthes</taxon>
        <taxon>Cestoda</taxon>
        <taxon>Eucestoda</taxon>
        <taxon>Cyclophyllidea</taxon>
        <taxon>Hymenolepididae</taxon>
        <taxon>Hymenolepis</taxon>
    </lineage>
</organism>
<reference evidence="20" key="1">
    <citation type="submission" date="2017-02" db="UniProtKB">
        <authorList>
            <consortium name="WormBaseParasite"/>
        </authorList>
    </citation>
    <scope>IDENTIFICATION</scope>
</reference>
<dbReference type="EMBL" id="CABIJS010000089">
    <property type="protein sequence ID" value="VUZ42657.1"/>
    <property type="molecule type" value="Genomic_DNA"/>
</dbReference>
<dbReference type="WBParaSite" id="HDID_0000685101-mRNA-1">
    <property type="protein sequence ID" value="HDID_0000685101-mRNA-1"/>
    <property type="gene ID" value="HDID_0000685101"/>
</dbReference>
<evidence type="ECO:0000256" key="6">
    <source>
        <dbReference type="ARBA" id="ARBA00022516"/>
    </source>
</evidence>
<evidence type="ECO:0000256" key="7">
    <source>
        <dbReference type="ARBA" id="ARBA00022553"/>
    </source>
</evidence>
<protein>
    <recommendedName>
        <fullName evidence="14">Acyl carrier protein</fullName>
    </recommendedName>
</protein>
<evidence type="ECO:0000313" key="17">
    <source>
        <dbReference type="EMBL" id="VUZ42657.1"/>
    </source>
</evidence>